<dbReference type="CDD" id="cd17574">
    <property type="entry name" value="REC_OmpR"/>
    <property type="match status" value="1"/>
</dbReference>
<dbReference type="PANTHER" id="PTHR48111">
    <property type="entry name" value="REGULATOR OF RPOS"/>
    <property type="match status" value="1"/>
</dbReference>
<dbReference type="RefSeq" id="WP_108392002.1">
    <property type="nucleotide sequence ID" value="NZ_CP026949.1"/>
</dbReference>
<evidence type="ECO:0000259" key="9">
    <source>
        <dbReference type="PROSITE" id="PS51755"/>
    </source>
</evidence>
<dbReference type="SMART" id="SM00448">
    <property type="entry name" value="REC"/>
    <property type="match status" value="1"/>
</dbReference>
<dbReference type="Proteomes" id="UP000244962">
    <property type="component" value="Unassembled WGS sequence"/>
</dbReference>
<dbReference type="InterPro" id="IPR016032">
    <property type="entry name" value="Sig_transdc_resp-reg_C-effctor"/>
</dbReference>
<evidence type="ECO:0000313" key="11">
    <source>
        <dbReference type="Proteomes" id="UP000244962"/>
    </source>
</evidence>
<protein>
    <submittedName>
        <fullName evidence="10">DNA-binding response regulator</fullName>
    </submittedName>
</protein>
<dbReference type="PANTHER" id="PTHR48111:SF4">
    <property type="entry name" value="DNA-BINDING DUAL TRANSCRIPTIONAL REGULATOR OMPR"/>
    <property type="match status" value="1"/>
</dbReference>
<dbReference type="InterPro" id="IPR011006">
    <property type="entry name" value="CheY-like_superfamily"/>
</dbReference>
<evidence type="ECO:0000256" key="6">
    <source>
        <dbReference type="PROSITE-ProRule" id="PRU01091"/>
    </source>
</evidence>
<dbReference type="CDD" id="cd00383">
    <property type="entry name" value="trans_reg_C"/>
    <property type="match status" value="1"/>
</dbReference>
<name>A0A2U1TB94_9MICO</name>
<dbReference type="GO" id="GO:0006355">
    <property type="term" value="P:regulation of DNA-templated transcription"/>
    <property type="evidence" value="ECO:0007669"/>
    <property type="project" value="InterPro"/>
</dbReference>
<dbReference type="AlphaFoldDB" id="A0A2U1TB94"/>
<keyword evidence="1 5" id="KW-0597">Phosphoprotein</keyword>
<dbReference type="PROSITE" id="PS51755">
    <property type="entry name" value="OMPR_PHOB"/>
    <property type="match status" value="1"/>
</dbReference>
<dbReference type="InterPro" id="IPR001867">
    <property type="entry name" value="OmpR/PhoB-type_DNA-bd"/>
</dbReference>
<gene>
    <name evidence="10" type="ORF">DF223_11065</name>
</gene>
<keyword evidence="2" id="KW-0805">Transcription regulation</keyword>
<evidence type="ECO:0000313" key="10">
    <source>
        <dbReference type="EMBL" id="PWC06159.1"/>
    </source>
</evidence>
<accession>A0A2U1TB94</accession>
<dbReference type="Pfam" id="PF00486">
    <property type="entry name" value="Trans_reg_C"/>
    <property type="match status" value="1"/>
</dbReference>
<evidence type="ECO:0000256" key="5">
    <source>
        <dbReference type="PROSITE-ProRule" id="PRU00169"/>
    </source>
</evidence>
<dbReference type="Gene3D" id="1.10.10.10">
    <property type="entry name" value="Winged helix-like DNA-binding domain superfamily/Winged helix DNA-binding domain"/>
    <property type="match status" value="1"/>
</dbReference>
<feature type="domain" description="OmpR/PhoB-type" evidence="9">
    <location>
        <begin position="172"/>
        <end position="280"/>
    </location>
</feature>
<dbReference type="PROSITE" id="PS50110">
    <property type="entry name" value="RESPONSE_REGULATORY"/>
    <property type="match status" value="1"/>
</dbReference>
<feature type="region of interest" description="Disordered" evidence="7">
    <location>
        <begin position="124"/>
        <end position="169"/>
    </location>
</feature>
<feature type="DNA-binding region" description="OmpR/PhoB-type" evidence="6">
    <location>
        <begin position="172"/>
        <end position="280"/>
    </location>
</feature>
<feature type="domain" description="Response regulatory" evidence="8">
    <location>
        <begin position="8"/>
        <end position="121"/>
    </location>
</feature>
<evidence type="ECO:0000256" key="2">
    <source>
        <dbReference type="ARBA" id="ARBA00023015"/>
    </source>
</evidence>
<evidence type="ECO:0000256" key="7">
    <source>
        <dbReference type="SAM" id="MobiDB-lite"/>
    </source>
</evidence>
<dbReference type="GO" id="GO:0032993">
    <property type="term" value="C:protein-DNA complex"/>
    <property type="evidence" value="ECO:0007669"/>
    <property type="project" value="TreeGrafter"/>
</dbReference>
<dbReference type="InterPro" id="IPR036388">
    <property type="entry name" value="WH-like_DNA-bd_sf"/>
</dbReference>
<organism evidence="10 11">
    <name type="scientific">Mycetocola zhujimingii</name>
    <dbReference type="NCBI Taxonomy" id="2079792"/>
    <lineage>
        <taxon>Bacteria</taxon>
        <taxon>Bacillati</taxon>
        <taxon>Actinomycetota</taxon>
        <taxon>Actinomycetes</taxon>
        <taxon>Micrococcales</taxon>
        <taxon>Microbacteriaceae</taxon>
        <taxon>Mycetocola</taxon>
    </lineage>
</organism>
<dbReference type="Gene3D" id="3.40.50.2300">
    <property type="match status" value="1"/>
</dbReference>
<feature type="modified residue" description="4-aspartylphosphate" evidence="5">
    <location>
        <position position="57"/>
    </location>
</feature>
<dbReference type="Gene3D" id="6.10.250.690">
    <property type="match status" value="1"/>
</dbReference>
<dbReference type="GO" id="GO:0000156">
    <property type="term" value="F:phosphorelay response regulator activity"/>
    <property type="evidence" value="ECO:0007669"/>
    <property type="project" value="TreeGrafter"/>
</dbReference>
<feature type="compositionally biased region" description="Polar residues" evidence="7">
    <location>
        <begin position="141"/>
        <end position="166"/>
    </location>
</feature>
<keyword evidence="4" id="KW-0804">Transcription</keyword>
<evidence type="ECO:0000256" key="3">
    <source>
        <dbReference type="ARBA" id="ARBA00023125"/>
    </source>
</evidence>
<dbReference type="GO" id="GO:0000976">
    <property type="term" value="F:transcription cis-regulatory region binding"/>
    <property type="evidence" value="ECO:0007669"/>
    <property type="project" value="TreeGrafter"/>
</dbReference>
<dbReference type="InterPro" id="IPR001789">
    <property type="entry name" value="Sig_transdc_resp-reg_receiver"/>
</dbReference>
<comment type="caution">
    <text evidence="10">The sequence shown here is derived from an EMBL/GenBank/DDBJ whole genome shotgun (WGS) entry which is preliminary data.</text>
</comment>
<dbReference type="SUPFAM" id="SSF46894">
    <property type="entry name" value="C-terminal effector domain of the bipartite response regulators"/>
    <property type="match status" value="1"/>
</dbReference>
<sequence>MSERSTRTAVVIEDDSDIRGLLETVLRQAGFDVTSTASGVEGVELVRTLSPSVVTLDIGLIDIDGLEVARRIRLFSDCYIVMITAQGDEADLLFGLESGADDYILKPFRPRELRARIGAMMRRPRNAPARTDAVGGGPATSPVSEASATPQAPQTTVAVPPSTATQAAEPDSGELIFHHNGVTLNADTRTVELHDSPLDLTRTEFDLLRSLLSSKRRVRSKADLVRELRDEEYVANDFVSESEERTIEVHFANLRRKLSDDPKRPRWVETVRGIGYRLPPAQDPQDAI</sequence>
<proteinExistence type="predicted"/>
<dbReference type="OrthoDB" id="3197131at2"/>
<dbReference type="GO" id="GO:0005829">
    <property type="term" value="C:cytosol"/>
    <property type="evidence" value="ECO:0007669"/>
    <property type="project" value="TreeGrafter"/>
</dbReference>
<keyword evidence="3 6" id="KW-0238">DNA-binding</keyword>
<evidence type="ECO:0000256" key="4">
    <source>
        <dbReference type="ARBA" id="ARBA00023163"/>
    </source>
</evidence>
<dbReference type="SUPFAM" id="SSF52172">
    <property type="entry name" value="CheY-like"/>
    <property type="match status" value="1"/>
</dbReference>
<dbReference type="EMBL" id="QEFB01000013">
    <property type="protein sequence ID" value="PWC06159.1"/>
    <property type="molecule type" value="Genomic_DNA"/>
</dbReference>
<dbReference type="KEGG" id="myl:C3E77_12660"/>
<reference evidence="11" key="1">
    <citation type="submission" date="2018-04" db="EMBL/GenBank/DDBJ databases">
        <authorList>
            <person name="Liu S."/>
            <person name="Wang Z."/>
            <person name="Li J."/>
        </authorList>
    </citation>
    <scope>NUCLEOTIDE SEQUENCE [LARGE SCALE GENOMIC DNA]</scope>
    <source>
        <strain evidence="11">622</strain>
    </source>
</reference>
<dbReference type="SMART" id="SM00862">
    <property type="entry name" value="Trans_reg_C"/>
    <property type="match status" value="1"/>
</dbReference>
<dbReference type="Pfam" id="PF00072">
    <property type="entry name" value="Response_reg"/>
    <property type="match status" value="1"/>
</dbReference>
<keyword evidence="11" id="KW-1185">Reference proteome</keyword>
<dbReference type="InterPro" id="IPR039420">
    <property type="entry name" value="WalR-like"/>
</dbReference>
<evidence type="ECO:0000259" key="8">
    <source>
        <dbReference type="PROSITE" id="PS50110"/>
    </source>
</evidence>
<evidence type="ECO:0000256" key="1">
    <source>
        <dbReference type="ARBA" id="ARBA00022553"/>
    </source>
</evidence>